<reference evidence="1 2" key="1">
    <citation type="journal article" date="2024" name="G3 (Bethesda)">
        <title>Genome assembly of Hibiscus sabdariffa L. provides insights into metabolisms of medicinal natural products.</title>
        <authorList>
            <person name="Kim T."/>
        </authorList>
    </citation>
    <scope>NUCLEOTIDE SEQUENCE [LARGE SCALE GENOMIC DNA]</scope>
    <source>
        <strain evidence="1">TK-2024</strain>
        <tissue evidence="1">Old leaves</tissue>
    </source>
</reference>
<dbReference type="Gene3D" id="3.60.10.10">
    <property type="entry name" value="Endonuclease/exonuclease/phosphatase"/>
    <property type="match status" value="1"/>
</dbReference>
<organism evidence="1 2">
    <name type="scientific">Hibiscus sabdariffa</name>
    <name type="common">roselle</name>
    <dbReference type="NCBI Taxonomy" id="183260"/>
    <lineage>
        <taxon>Eukaryota</taxon>
        <taxon>Viridiplantae</taxon>
        <taxon>Streptophyta</taxon>
        <taxon>Embryophyta</taxon>
        <taxon>Tracheophyta</taxon>
        <taxon>Spermatophyta</taxon>
        <taxon>Magnoliopsida</taxon>
        <taxon>eudicotyledons</taxon>
        <taxon>Gunneridae</taxon>
        <taxon>Pentapetalae</taxon>
        <taxon>rosids</taxon>
        <taxon>malvids</taxon>
        <taxon>Malvales</taxon>
        <taxon>Malvaceae</taxon>
        <taxon>Malvoideae</taxon>
        <taxon>Hibiscus</taxon>
    </lineage>
</organism>
<dbReference type="EMBL" id="JBBPBM010000010">
    <property type="protein sequence ID" value="KAK8565408.1"/>
    <property type="molecule type" value="Genomic_DNA"/>
</dbReference>
<evidence type="ECO:0000313" key="1">
    <source>
        <dbReference type="EMBL" id="KAK8565408.1"/>
    </source>
</evidence>
<gene>
    <name evidence="1" type="ORF">V6N12_058971</name>
</gene>
<comment type="caution">
    <text evidence="1">The sequence shown here is derived from an EMBL/GenBank/DDBJ whole genome shotgun (WGS) entry which is preliminary data.</text>
</comment>
<sequence>MKMKLEHSFYVEPTGLAKGLLLWWTKDTQIKILQYGKHFIDTLISSKGEAKWFGTFIYGPPYKEEKREFWELMMNLRNSLGDRWLVMGDSNIMSSQEEKLGGVPFKPNEARCFFEFIDAVGLIDLPICRGTFMWSNQRSDEEAILEKLDRAYAPLSGICFFLKPWRCWTLP</sequence>
<name>A0ABR2ETR5_9ROSI</name>
<proteinExistence type="predicted"/>
<keyword evidence="2" id="KW-1185">Reference proteome</keyword>
<dbReference type="SUPFAM" id="SSF56219">
    <property type="entry name" value="DNase I-like"/>
    <property type="match status" value="1"/>
</dbReference>
<evidence type="ECO:0000313" key="2">
    <source>
        <dbReference type="Proteomes" id="UP001472677"/>
    </source>
</evidence>
<dbReference type="Proteomes" id="UP001472677">
    <property type="component" value="Unassembled WGS sequence"/>
</dbReference>
<accession>A0ABR2ETR5</accession>
<protein>
    <submittedName>
        <fullName evidence="1">Uncharacterized protein</fullName>
    </submittedName>
</protein>
<dbReference type="InterPro" id="IPR036691">
    <property type="entry name" value="Endo/exonu/phosph_ase_sf"/>
</dbReference>